<dbReference type="InterPro" id="IPR025261">
    <property type="entry name" value="Atos-like_cons_dom"/>
</dbReference>
<comment type="similarity">
    <text evidence="1">Belongs to the ATOS family.</text>
</comment>
<evidence type="ECO:0000259" key="3">
    <source>
        <dbReference type="SMART" id="SM01177"/>
    </source>
</evidence>
<feature type="compositionally biased region" description="Polar residues" evidence="2">
    <location>
        <begin position="895"/>
        <end position="921"/>
    </location>
</feature>
<feature type="region of interest" description="Disordered" evidence="2">
    <location>
        <begin position="998"/>
        <end position="1053"/>
    </location>
</feature>
<evidence type="ECO:0000256" key="1">
    <source>
        <dbReference type="ARBA" id="ARBA00034497"/>
    </source>
</evidence>
<dbReference type="STRING" id="597456.A0A0L7R6G4"/>
<gene>
    <name evidence="4" type="ORF">WH47_08875</name>
</gene>
<feature type="compositionally biased region" description="Basic and acidic residues" evidence="2">
    <location>
        <begin position="999"/>
        <end position="1020"/>
    </location>
</feature>
<dbReference type="PANTHER" id="PTHR13199:SF11">
    <property type="entry name" value="PROTEIN ATOSSA"/>
    <property type="match status" value="1"/>
</dbReference>
<evidence type="ECO:0000313" key="4">
    <source>
        <dbReference type="EMBL" id="KOC66482.1"/>
    </source>
</evidence>
<feature type="region of interest" description="Disordered" evidence="2">
    <location>
        <begin position="679"/>
        <end position="707"/>
    </location>
</feature>
<dbReference type="Pfam" id="PF13915">
    <property type="entry name" value="DUF4210"/>
    <property type="match status" value="1"/>
</dbReference>
<feature type="region of interest" description="Disordered" evidence="2">
    <location>
        <begin position="1117"/>
        <end position="1153"/>
    </location>
</feature>
<feature type="compositionally biased region" description="Polar residues" evidence="2">
    <location>
        <begin position="958"/>
        <end position="974"/>
    </location>
</feature>
<proteinExistence type="inferred from homology"/>
<feature type="domain" description="Atos-like conserved" evidence="3">
    <location>
        <begin position="1152"/>
        <end position="1211"/>
    </location>
</feature>
<dbReference type="Proteomes" id="UP000053825">
    <property type="component" value="Unassembled WGS sequence"/>
</dbReference>
<protein>
    <submittedName>
        <fullName evidence="4">Protein FAM214A</fullName>
    </submittedName>
</protein>
<feature type="compositionally biased region" description="Basic and acidic residues" evidence="2">
    <location>
        <begin position="695"/>
        <end position="707"/>
    </location>
</feature>
<feature type="compositionally biased region" description="Polar residues" evidence="2">
    <location>
        <begin position="824"/>
        <end position="852"/>
    </location>
</feature>
<name>A0A0L7R6G4_9HYME</name>
<dbReference type="EMBL" id="KQ414646">
    <property type="protein sequence ID" value="KOC66482.1"/>
    <property type="molecule type" value="Genomic_DNA"/>
</dbReference>
<feature type="region of interest" description="Disordered" evidence="2">
    <location>
        <begin position="890"/>
        <end position="983"/>
    </location>
</feature>
<dbReference type="InterPro" id="IPR051506">
    <property type="entry name" value="ATOS_Transcription_Regulators"/>
</dbReference>
<sequence length="1333" mass="149543">MHCLGAVTGGIPSPNGVGGRGGILSVFRALGVLVCEGRIQGPPRGYKEGPHCAAPMQAAPKDHVCDEDNYLCDRYLVLVREIADRIAIGSFLCIEVVLCSDCPCGSTKSTNKNPISTVPSLSISPWQHASEMLLEYWCICIVSSKSPETMNYYGLYQAVRSRLHFSQVAAWWSRSNGADPSYIATRVVPYNEENLRKFREAPVEHTFPLAGNGDGNSIKVTVWALPRMEEVPILTCPMHPIKEKDEEGVARALTPTKAITVPSGPQNPEGLVLPALVDDRLQTPCNKPGKHHCPCEEEDISPPSPAIPRQNRERKRRRSLPCGPTDANSCATVQSAPLPSVQEAVTHESKDNHSSSYPKCSSEIANNRVVKHVQSQSCKLEENAIRNRNNLNSDNLERCFKTQLNIDEREGNLEKRYKRTIEDPELKLILNYKEKQCNLEKKQKEADMKFTEKKGLFENLIPFNSSLPWSFVESWNNGNGNWKCAFQNLRGTKEGYFNDFERTYKPPACKDSNVVINPFRQPSPFHESNPGPSTNNRLKQASMNFPCTAHQNCPKSSNKLSNPETVRPGQEVMESELDCGANNKTKSGKDLSQLISKLSFPDDKDRSKEEGGFLDWFSKVPCRVLGVAPNNGYVDTKVKATNLKSQEQQHGNEVRFKNCDLELSQQEFDEVLAVLRDRTPSERKRSNVRTARRRERLEKSAESGTEKSLIKYTNLENNECSTNNIVNRSKPCEGCSHKLCRKNDQQSLEKTNYAEIYGNKNTYNPAQKREKLDGGSNEDLQAIKCNNSEKRTNEAVDSLQNMSNKADILLGAILRTSKDLRNLSDVSNGTKSRSVLSASISETENERNNNVANEKVQQEQRTVLSEDEKSLPMSLNKGFNRFRQLFKKEHEKKTTSTVEDSSQDPVQQSGQRSYSYNNVQLNLHDPKNRRDNKVKRRIDFSNFSEETEKREACPDPSELSTNDAHQNSRTYSTNYKEDNGYDDVGTSIWQNRLYSTNDDDSRVEHKEEDEGTRSILRKDPVSSPGKSSGSYSSAKIRNGGKDNVGTEEDETVDKAVPTAVEQERFRRSLENAASMVFHSRTGLPLTSSPAPLRRGSCCFDYDSSLNSVSSKRSALFELNTPPSPGAVSLEETDRETPKRRSSSRSRPQGHALLGNFEESALNGRLEPVSTVHGFTAELGASGSFCPKHRKLPVTVFFYTLGDNDKVSTPYLAHINLGKRGYQVPRSGTIQVTLLNPLGTVVKMFVVLYDLSDMPPRSHTFLRQRTLRDKTLRYLVHLRFMSGKTGRIYLHTDIRMIICRKSDVDTASDFGSESPKELQSYIHGPTNPKFSPRS</sequence>
<accession>A0A0L7R6G4</accession>
<reference evidence="4 5" key="1">
    <citation type="submission" date="2015-07" db="EMBL/GenBank/DDBJ databases">
        <title>The genome of Habropoda laboriosa.</title>
        <authorList>
            <person name="Pan H."/>
            <person name="Kapheim K."/>
        </authorList>
    </citation>
    <scope>NUCLEOTIDE SEQUENCE [LARGE SCALE GENOMIC DNA]</scope>
    <source>
        <strain evidence="4">0110345459</strain>
    </source>
</reference>
<feature type="compositionally biased region" description="Low complexity" evidence="2">
    <location>
        <begin position="1022"/>
        <end position="1033"/>
    </location>
</feature>
<dbReference type="SMART" id="SM01177">
    <property type="entry name" value="DUF4210"/>
    <property type="match status" value="1"/>
</dbReference>
<feature type="region of interest" description="Disordered" evidence="2">
    <location>
        <begin position="1308"/>
        <end position="1333"/>
    </location>
</feature>
<dbReference type="PANTHER" id="PTHR13199">
    <property type="entry name" value="GH03947P"/>
    <property type="match status" value="1"/>
</dbReference>
<feature type="compositionally biased region" description="Polar residues" evidence="2">
    <location>
        <begin position="326"/>
        <end position="336"/>
    </location>
</feature>
<evidence type="ECO:0000256" key="2">
    <source>
        <dbReference type="SAM" id="MobiDB-lite"/>
    </source>
</evidence>
<dbReference type="InterPro" id="IPR033473">
    <property type="entry name" value="Atos-like_C"/>
</dbReference>
<dbReference type="Pfam" id="PF13889">
    <property type="entry name" value="Chromosome_seg"/>
    <property type="match status" value="1"/>
</dbReference>
<keyword evidence="5" id="KW-1185">Reference proteome</keyword>
<feature type="region of interest" description="Disordered" evidence="2">
    <location>
        <begin position="287"/>
        <end position="336"/>
    </location>
</feature>
<organism evidence="4 5">
    <name type="scientific">Habropoda laboriosa</name>
    <dbReference type="NCBI Taxonomy" id="597456"/>
    <lineage>
        <taxon>Eukaryota</taxon>
        <taxon>Metazoa</taxon>
        <taxon>Ecdysozoa</taxon>
        <taxon>Arthropoda</taxon>
        <taxon>Hexapoda</taxon>
        <taxon>Insecta</taxon>
        <taxon>Pterygota</taxon>
        <taxon>Neoptera</taxon>
        <taxon>Endopterygota</taxon>
        <taxon>Hymenoptera</taxon>
        <taxon>Apocrita</taxon>
        <taxon>Aculeata</taxon>
        <taxon>Apoidea</taxon>
        <taxon>Anthophila</taxon>
        <taxon>Apidae</taxon>
        <taxon>Habropoda</taxon>
    </lineage>
</organism>
<evidence type="ECO:0000313" key="5">
    <source>
        <dbReference type="Proteomes" id="UP000053825"/>
    </source>
</evidence>
<feature type="region of interest" description="Disordered" evidence="2">
    <location>
        <begin position="823"/>
        <end position="876"/>
    </location>
</feature>
<dbReference type="OrthoDB" id="8625101at2759"/>